<proteinExistence type="predicted"/>
<accession>A0A392S674</accession>
<protein>
    <submittedName>
        <fullName evidence="1">Uncharacterized protein</fullName>
    </submittedName>
</protein>
<name>A0A392S674_9FABA</name>
<feature type="non-terminal residue" evidence="1">
    <location>
        <position position="1"/>
    </location>
</feature>
<dbReference type="AlphaFoldDB" id="A0A392S674"/>
<dbReference type="EMBL" id="LXQA010323710">
    <property type="protein sequence ID" value="MCI43922.1"/>
    <property type="molecule type" value="Genomic_DNA"/>
</dbReference>
<sequence>VPIYTSSGIRSSPSDRLLAQRPTFLQSWACKHVSCRPLNHHALLAFSRFSGKPSGWPSVARFLWLQRETFKLNHMLLASSRPASS</sequence>
<dbReference type="Proteomes" id="UP000265520">
    <property type="component" value="Unassembled WGS sequence"/>
</dbReference>
<evidence type="ECO:0000313" key="2">
    <source>
        <dbReference type="Proteomes" id="UP000265520"/>
    </source>
</evidence>
<reference evidence="1 2" key="1">
    <citation type="journal article" date="2018" name="Front. Plant Sci.">
        <title>Red Clover (Trifolium pratense) and Zigzag Clover (T. medium) - A Picture of Genomic Similarities and Differences.</title>
        <authorList>
            <person name="Dluhosova J."/>
            <person name="Istvanek J."/>
            <person name="Nedelnik J."/>
            <person name="Repkova J."/>
        </authorList>
    </citation>
    <scope>NUCLEOTIDE SEQUENCE [LARGE SCALE GENOMIC DNA]</scope>
    <source>
        <strain evidence="2">cv. 10/8</strain>
        <tissue evidence="1">Leaf</tissue>
    </source>
</reference>
<keyword evidence="2" id="KW-1185">Reference proteome</keyword>
<organism evidence="1 2">
    <name type="scientific">Trifolium medium</name>
    <dbReference type="NCBI Taxonomy" id="97028"/>
    <lineage>
        <taxon>Eukaryota</taxon>
        <taxon>Viridiplantae</taxon>
        <taxon>Streptophyta</taxon>
        <taxon>Embryophyta</taxon>
        <taxon>Tracheophyta</taxon>
        <taxon>Spermatophyta</taxon>
        <taxon>Magnoliopsida</taxon>
        <taxon>eudicotyledons</taxon>
        <taxon>Gunneridae</taxon>
        <taxon>Pentapetalae</taxon>
        <taxon>rosids</taxon>
        <taxon>fabids</taxon>
        <taxon>Fabales</taxon>
        <taxon>Fabaceae</taxon>
        <taxon>Papilionoideae</taxon>
        <taxon>50 kb inversion clade</taxon>
        <taxon>NPAAA clade</taxon>
        <taxon>Hologalegina</taxon>
        <taxon>IRL clade</taxon>
        <taxon>Trifolieae</taxon>
        <taxon>Trifolium</taxon>
    </lineage>
</organism>
<evidence type="ECO:0000313" key="1">
    <source>
        <dbReference type="EMBL" id="MCI43922.1"/>
    </source>
</evidence>
<comment type="caution">
    <text evidence="1">The sequence shown here is derived from an EMBL/GenBank/DDBJ whole genome shotgun (WGS) entry which is preliminary data.</text>
</comment>